<name>A0A2S4V4E3_9BASI</name>
<organism evidence="2 3">
    <name type="scientific">Puccinia striiformis</name>
    <dbReference type="NCBI Taxonomy" id="27350"/>
    <lineage>
        <taxon>Eukaryota</taxon>
        <taxon>Fungi</taxon>
        <taxon>Dikarya</taxon>
        <taxon>Basidiomycota</taxon>
        <taxon>Pucciniomycotina</taxon>
        <taxon>Pucciniomycetes</taxon>
        <taxon>Pucciniales</taxon>
        <taxon>Pucciniaceae</taxon>
        <taxon>Puccinia</taxon>
    </lineage>
</organism>
<feature type="compositionally biased region" description="Polar residues" evidence="1">
    <location>
        <begin position="1"/>
        <end position="14"/>
    </location>
</feature>
<dbReference type="AlphaFoldDB" id="A0A2S4V4E3"/>
<dbReference type="Proteomes" id="UP000238274">
    <property type="component" value="Unassembled WGS sequence"/>
</dbReference>
<evidence type="ECO:0000313" key="2">
    <source>
        <dbReference type="EMBL" id="POW04340.1"/>
    </source>
</evidence>
<accession>A0A2S4V4E3</accession>
<dbReference type="VEuPathDB" id="FungiDB:PSHT_11237"/>
<evidence type="ECO:0000256" key="1">
    <source>
        <dbReference type="SAM" id="MobiDB-lite"/>
    </source>
</evidence>
<sequence length="72" mass="7741">MNGNSRTTQGSISSRRQETEQTAAAAMDSISSPTGHTDDRTRSIMIAQSQTQSQPQVPSSEDQTHPLSPKTP</sequence>
<feature type="compositionally biased region" description="Low complexity" evidence="1">
    <location>
        <begin position="48"/>
        <end position="60"/>
    </location>
</feature>
<protein>
    <submittedName>
        <fullName evidence="2">Uncharacterized protein</fullName>
    </submittedName>
</protein>
<keyword evidence="3" id="KW-1185">Reference proteome</keyword>
<feature type="region of interest" description="Disordered" evidence="1">
    <location>
        <begin position="1"/>
        <end position="72"/>
    </location>
</feature>
<proteinExistence type="predicted"/>
<dbReference type="EMBL" id="PKSM01000185">
    <property type="protein sequence ID" value="POW04340.1"/>
    <property type="molecule type" value="Genomic_DNA"/>
</dbReference>
<comment type="caution">
    <text evidence="2">The sequence shown here is derived from an EMBL/GenBank/DDBJ whole genome shotgun (WGS) entry which is preliminary data.</text>
</comment>
<gene>
    <name evidence="2" type="ORF">PSHT_11237</name>
</gene>
<reference evidence="3" key="3">
    <citation type="journal article" date="2018" name="Mol. Plant Microbe Interact.">
        <title>Genome sequence resources for the wheat stripe rust pathogen (Puccinia striiformis f. sp. tritici) and the barley stripe rust pathogen (Puccinia striiformis f. sp. hordei).</title>
        <authorList>
            <person name="Xia C."/>
            <person name="Wang M."/>
            <person name="Yin C."/>
            <person name="Cornejo O.E."/>
            <person name="Hulbert S.H."/>
            <person name="Chen X."/>
        </authorList>
    </citation>
    <scope>NUCLEOTIDE SEQUENCE [LARGE SCALE GENOMIC DNA]</scope>
    <source>
        <strain evidence="3">93TX-2</strain>
    </source>
</reference>
<reference evidence="2 3" key="1">
    <citation type="submission" date="2017-12" db="EMBL/GenBank/DDBJ databases">
        <title>Gene loss provides genomic basis for host adaptation in cereal stripe rust fungi.</title>
        <authorList>
            <person name="Xia C."/>
        </authorList>
    </citation>
    <scope>NUCLEOTIDE SEQUENCE [LARGE SCALE GENOMIC DNA]</scope>
    <source>
        <strain evidence="2 3">93TX-2</strain>
    </source>
</reference>
<reference evidence="3" key="2">
    <citation type="journal article" date="2018" name="BMC Genomics">
        <title>Genomic insights into host adaptation between the wheat stripe rust pathogen (Puccinia striiformis f. sp. tritici) and the barley stripe rust pathogen (Puccinia striiformis f. sp. hordei).</title>
        <authorList>
            <person name="Xia C."/>
            <person name="Wang M."/>
            <person name="Yin C."/>
            <person name="Cornejo O.E."/>
            <person name="Hulbert S.H."/>
            <person name="Chen X."/>
        </authorList>
    </citation>
    <scope>NUCLEOTIDE SEQUENCE [LARGE SCALE GENOMIC DNA]</scope>
    <source>
        <strain evidence="3">93TX-2</strain>
    </source>
</reference>
<evidence type="ECO:0000313" key="3">
    <source>
        <dbReference type="Proteomes" id="UP000238274"/>
    </source>
</evidence>